<dbReference type="OrthoDB" id="9809977at2"/>
<dbReference type="NCBIfam" id="NF038065">
    <property type="entry name" value="Pr6Pr"/>
    <property type="match status" value="1"/>
</dbReference>
<gene>
    <name evidence="3" type="ORF">BGLCM_0173</name>
    <name evidence="2" type="ORF">BIFGAL_03538</name>
</gene>
<keyword evidence="1" id="KW-1133">Transmembrane helix</keyword>
<dbReference type="EMBL" id="ABXB03000003">
    <property type="protein sequence ID" value="EFA22514.1"/>
    <property type="molecule type" value="Genomic_DNA"/>
</dbReference>
<feature type="transmembrane region" description="Helical" evidence="1">
    <location>
        <begin position="9"/>
        <end position="30"/>
    </location>
</feature>
<evidence type="ECO:0000313" key="4">
    <source>
        <dbReference type="Proteomes" id="UP000003656"/>
    </source>
</evidence>
<feature type="transmembrane region" description="Helical" evidence="1">
    <location>
        <begin position="141"/>
        <end position="163"/>
    </location>
</feature>
<dbReference type="Proteomes" id="UP000003656">
    <property type="component" value="Unassembled WGS sequence"/>
</dbReference>
<accession>D1NUL3</accession>
<evidence type="ECO:0000313" key="3">
    <source>
        <dbReference type="EMBL" id="KFI59508.1"/>
    </source>
</evidence>
<comment type="caution">
    <text evidence="2">The sequence shown here is derived from an EMBL/GenBank/DDBJ whole genome shotgun (WGS) entry which is preliminary data.</text>
</comment>
<keyword evidence="1" id="KW-0472">Membrane</keyword>
<evidence type="ECO:0000313" key="2">
    <source>
        <dbReference type="EMBL" id="EFA22514.1"/>
    </source>
</evidence>
<dbReference type="RefSeq" id="WP_006294985.1">
    <property type="nucleotide sequence ID" value="NZ_ABXB03000003.1"/>
</dbReference>
<dbReference type="InterPro" id="IPR049713">
    <property type="entry name" value="Pr6Pr-like"/>
</dbReference>
<dbReference type="STRING" id="561180.BIFGAL_03538"/>
<keyword evidence="1" id="KW-0812">Transmembrane</keyword>
<reference evidence="3 5" key="2">
    <citation type="submission" date="2014-03" db="EMBL/GenBank/DDBJ databases">
        <title>Genomics of Bifidobacteria.</title>
        <authorList>
            <person name="Ventura M."/>
            <person name="Milani C."/>
            <person name="Lugli G.A."/>
        </authorList>
    </citation>
    <scope>NUCLEOTIDE SEQUENCE [LARGE SCALE GENOMIC DNA]</scope>
    <source>
        <strain evidence="3 5">LMG 11596</strain>
    </source>
</reference>
<evidence type="ECO:0000313" key="5">
    <source>
        <dbReference type="Proteomes" id="UP000029074"/>
    </source>
</evidence>
<evidence type="ECO:0000256" key="1">
    <source>
        <dbReference type="SAM" id="Phobius"/>
    </source>
</evidence>
<name>D1NUL3_9BIFI</name>
<sequence length="225" mass="25159">MSTNRTAQLIVQSMYVALGVVAIFGSFGLYDADFDGTFYTYFTNLSNYLCVGVMFAELVQTARRKGNGFVTLSPLLKFICVIAIMLTCCVFNFILAGAPDRDPLDNYKVTCILFHTVLPLLFVADWLAFYRHGVVKWTFPLISTIFPLLFVAFVFIRAAIFPSAENLYPYFFLDPGQQGVDGVIRWIVILLITFIAFGYLLMALDRALDRRSATVATSLKAAALD</sequence>
<reference evidence="2 4" key="1">
    <citation type="submission" date="2009-11" db="EMBL/GenBank/DDBJ databases">
        <authorList>
            <person name="Weinstock G."/>
            <person name="Sodergren E."/>
            <person name="Clifton S."/>
            <person name="Fulton L."/>
            <person name="Fulton B."/>
            <person name="Courtney L."/>
            <person name="Fronick C."/>
            <person name="Harrison M."/>
            <person name="Strong C."/>
            <person name="Farmer C."/>
            <person name="Delahaunty K."/>
            <person name="Markovic C."/>
            <person name="Hall O."/>
            <person name="Minx P."/>
            <person name="Tomlinson C."/>
            <person name="Mitreva M."/>
            <person name="Nelson J."/>
            <person name="Hou S."/>
            <person name="Wollam A."/>
            <person name="Pepin K.H."/>
            <person name="Johnson M."/>
            <person name="Bhonagiri V."/>
            <person name="Nash W.E."/>
            <person name="Warren W."/>
            <person name="Chinwalla A."/>
            <person name="Mardis E.R."/>
            <person name="Wilson R.K."/>
        </authorList>
    </citation>
    <scope>NUCLEOTIDE SEQUENCE [LARGE SCALE GENOMIC DNA]</scope>
    <source>
        <strain evidence="2 4">DSM 20093</strain>
    </source>
</reference>
<dbReference type="eggNOG" id="COG2141">
    <property type="taxonomic scope" value="Bacteria"/>
</dbReference>
<dbReference type="EMBL" id="JGYW01000002">
    <property type="protein sequence ID" value="KFI59508.1"/>
    <property type="molecule type" value="Genomic_DNA"/>
</dbReference>
<keyword evidence="5" id="KW-1185">Reference proteome</keyword>
<feature type="transmembrane region" description="Helical" evidence="1">
    <location>
        <begin position="75"/>
        <end position="95"/>
    </location>
</feature>
<dbReference type="AlphaFoldDB" id="D1NUL3"/>
<protein>
    <submittedName>
        <fullName evidence="3">Membrane protein</fullName>
    </submittedName>
</protein>
<organism evidence="2 4">
    <name type="scientific">Bifidobacterium gallicum DSM 20093 = LMG 11596</name>
    <dbReference type="NCBI Taxonomy" id="561180"/>
    <lineage>
        <taxon>Bacteria</taxon>
        <taxon>Bacillati</taxon>
        <taxon>Actinomycetota</taxon>
        <taxon>Actinomycetes</taxon>
        <taxon>Bifidobacteriales</taxon>
        <taxon>Bifidobacteriaceae</taxon>
        <taxon>Bifidobacterium</taxon>
    </lineage>
</organism>
<feature type="transmembrane region" description="Helical" evidence="1">
    <location>
        <begin position="107"/>
        <end position="129"/>
    </location>
</feature>
<proteinExistence type="predicted"/>
<dbReference type="Proteomes" id="UP000029074">
    <property type="component" value="Unassembled WGS sequence"/>
</dbReference>
<feature type="transmembrane region" description="Helical" evidence="1">
    <location>
        <begin position="36"/>
        <end position="55"/>
    </location>
</feature>
<feature type="transmembrane region" description="Helical" evidence="1">
    <location>
        <begin position="183"/>
        <end position="202"/>
    </location>
</feature>